<dbReference type="AlphaFoldDB" id="A0A7M4D907"/>
<reference evidence="2 5" key="2">
    <citation type="submission" date="2019-12" db="EMBL/GenBank/DDBJ databases">
        <title>Draft genome sequence of Labilibaculum sp. strain 44 isolated from deep waters of Black Sea.</title>
        <authorList>
            <person name="Yadav S."/>
            <person name="Villanueva L."/>
        </authorList>
    </citation>
    <scope>NUCLEOTIDE SEQUENCE [LARGE SCALE GENOMIC DNA]</scope>
    <source>
        <strain evidence="2 5">44</strain>
    </source>
</reference>
<dbReference type="Gene3D" id="3.40.630.10">
    <property type="entry name" value="Zn peptidases"/>
    <property type="match status" value="2"/>
</dbReference>
<dbReference type="GO" id="GO:0006508">
    <property type="term" value="P:proteolysis"/>
    <property type="evidence" value="ECO:0007669"/>
    <property type="project" value="InterPro"/>
</dbReference>
<dbReference type="OrthoDB" id="9764939at2"/>
<sequence>MRSIIIILFISVSNLFHLSAQDSIALYYSKSLSTNKIQNDIVTLSSDSMEGRDTGSKGQKLAAQYICQQFINAGVNNPKGNKDRSGYFQNFAIYKKEQADAEIQTIDKVFKNYEDILISGFTNYSNHNMDLVFLGTAPDTSYINKDYSDKAVLFLSTNLYAAAIKSNDIVTASKAKLVLFCNPNKSRQYMELLAKKRTISPRGMNLKPENNNDFNPFDSISSATSFTKYKNRMHTYQGAISNPVACELLQIKPKRLKQILETKKMKKTEQRICKFTFNFDLKYKELSTENVFAFLPGTNKKEEVLVISAHYDHIGKNEGEIFNGANDNASGTAAIIEIARKFQEASNNGYKTKRSILFAAFTGEEKGLCGSKYFVDNPPFPLSDIVGNLNLDMLGRHDEFNDTTDYIYLLGTNHLKPKLKVISDSINQISTKLRLDYKYDMPDNFLYQASDQASFVKHGIPAVFYFNGLHDDYHKASDTADKIDFQAIKRVSELVFLTAWELANEK</sequence>
<dbReference type="Proteomes" id="UP000285951">
    <property type="component" value="Unassembled WGS sequence"/>
</dbReference>
<evidence type="ECO:0000259" key="1">
    <source>
        <dbReference type="Pfam" id="PF04389"/>
    </source>
</evidence>
<dbReference type="SUPFAM" id="SSF53187">
    <property type="entry name" value="Zn-dependent exopeptidases"/>
    <property type="match status" value="1"/>
</dbReference>
<dbReference type="RefSeq" id="WP_156196615.1">
    <property type="nucleotide sequence ID" value="NZ_QTZN02000040.1"/>
</dbReference>
<comment type="caution">
    <text evidence="2">The sequence shown here is derived from an EMBL/GenBank/DDBJ whole genome shotgun (WGS) entry which is preliminary data.</text>
</comment>
<keyword evidence="4" id="KW-1185">Reference proteome</keyword>
<dbReference type="EMBL" id="QTZN02000040">
    <property type="protein sequence ID" value="MVB08341.1"/>
    <property type="molecule type" value="Genomic_DNA"/>
</dbReference>
<evidence type="ECO:0000313" key="4">
    <source>
        <dbReference type="Proteomes" id="UP000285951"/>
    </source>
</evidence>
<evidence type="ECO:0000313" key="3">
    <source>
        <dbReference type="EMBL" id="MVB08341.1"/>
    </source>
</evidence>
<evidence type="ECO:0000313" key="2">
    <source>
        <dbReference type="EMBL" id="MUP39136.1"/>
    </source>
</evidence>
<gene>
    <name evidence="3" type="ORF">DWB62_015055</name>
    <name evidence="2" type="ORF">GNY23_15055</name>
</gene>
<feature type="domain" description="Peptidase M28" evidence="1">
    <location>
        <begin position="290"/>
        <end position="496"/>
    </location>
</feature>
<evidence type="ECO:0000313" key="5">
    <source>
        <dbReference type="Proteomes" id="UP000462449"/>
    </source>
</evidence>
<organism evidence="2 5">
    <name type="scientific">Labilibaculum euxinus</name>
    <dbReference type="NCBI Taxonomy" id="2686357"/>
    <lineage>
        <taxon>Bacteria</taxon>
        <taxon>Pseudomonadati</taxon>
        <taxon>Bacteroidota</taxon>
        <taxon>Bacteroidia</taxon>
        <taxon>Marinilabiliales</taxon>
        <taxon>Marinifilaceae</taxon>
        <taxon>Labilibaculum</taxon>
    </lineage>
</organism>
<protein>
    <submittedName>
        <fullName evidence="2">M28 family peptidase</fullName>
    </submittedName>
</protein>
<dbReference type="CDD" id="cd03877">
    <property type="entry name" value="M28_like"/>
    <property type="match status" value="1"/>
</dbReference>
<dbReference type="Proteomes" id="UP000462449">
    <property type="component" value="Unassembled WGS sequence"/>
</dbReference>
<dbReference type="PANTHER" id="PTHR12147">
    <property type="entry name" value="METALLOPEPTIDASE M28 FAMILY MEMBER"/>
    <property type="match status" value="1"/>
</dbReference>
<accession>A0A7M4D907</accession>
<dbReference type="EMBL" id="WOTW01000040">
    <property type="protein sequence ID" value="MUP39136.1"/>
    <property type="molecule type" value="Genomic_DNA"/>
</dbReference>
<dbReference type="InterPro" id="IPR045175">
    <property type="entry name" value="M28_fam"/>
</dbReference>
<dbReference type="GO" id="GO:0008235">
    <property type="term" value="F:metalloexopeptidase activity"/>
    <property type="evidence" value="ECO:0007669"/>
    <property type="project" value="InterPro"/>
</dbReference>
<proteinExistence type="predicted"/>
<dbReference type="Pfam" id="PF04389">
    <property type="entry name" value="Peptidase_M28"/>
    <property type="match status" value="1"/>
</dbReference>
<name>A0A7M4D907_9BACT</name>
<reference evidence="3 4" key="1">
    <citation type="submission" date="2019-11" db="EMBL/GenBank/DDBJ databases">
        <title>Draft genome sequence of Labilibaculum sp. strain SYP isolated from Black Sea.</title>
        <authorList>
            <person name="Yadav S."/>
            <person name="Villanueva L."/>
        </authorList>
    </citation>
    <scope>NUCLEOTIDE SEQUENCE [LARGE SCALE GENOMIC DNA]</scope>
    <source>
        <strain evidence="3 4">44</strain>
    </source>
</reference>
<dbReference type="PANTHER" id="PTHR12147:SF26">
    <property type="entry name" value="PEPTIDASE M28 DOMAIN-CONTAINING PROTEIN"/>
    <property type="match status" value="1"/>
</dbReference>
<dbReference type="InterPro" id="IPR007484">
    <property type="entry name" value="Peptidase_M28"/>
</dbReference>